<dbReference type="InterPro" id="IPR036188">
    <property type="entry name" value="FAD/NAD-bd_sf"/>
</dbReference>
<reference evidence="3" key="1">
    <citation type="journal article" date="2013" name="Genome Biol. Evol.">
        <title>The genome sequence of Streptomyces lividans 66 reveals a novel tRNA-dependent peptide biosynthetic system within a metal-related genomic island.</title>
        <authorList>
            <person name="Cruz-Morales P."/>
            <person name="Vijgenboom E."/>
            <person name="Iruegas-Bocardo F."/>
            <person name="Girard G."/>
            <person name="Yanez-Guerra L.A."/>
            <person name="Ramos-Aboites H.E."/>
            <person name="Pernodet J.L."/>
            <person name="Anne J."/>
            <person name="van Wezel G.P."/>
            <person name="Barona-Gomez F."/>
        </authorList>
    </citation>
    <scope>NUCLEOTIDE SEQUENCE [LARGE SCALE GENOMIC DNA]</scope>
    <source>
        <strain evidence="3">1326</strain>
    </source>
</reference>
<dbReference type="InterPro" id="IPR050464">
    <property type="entry name" value="Zeta_carotene_desat/Oxidored"/>
</dbReference>
<dbReference type="EMBL" id="CM001889">
    <property type="protein sequence ID" value="EOY45321.1"/>
    <property type="molecule type" value="Genomic_DNA"/>
</dbReference>
<dbReference type="PANTHER" id="PTHR42923">
    <property type="entry name" value="PROTOPORPHYRINOGEN OXIDASE"/>
    <property type="match status" value="1"/>
</dbReference>
<dbReference type="PANTHER" id="PTHR42923:SF17">
    <property type="entry name" value="AMINE OXIDASE DOMAIN-CONTAINING PROTEIN"/>
    <property type="match status" value="1"/>
</dbReference>
<protein>
    <submittedName>
        <fullName evidence="2">Uncharacterized protein</fullName>
    </submittedName>
</protein>
<sequence length="186" mass="19920">MSMSVRCEGCGLEYAGARDPAGLLARPRNALNGPLPTQARPGAPVPPRRPRAAHEDADQALTLGGFLDREGFSPYFRAHFMTPVVSAVRSCDAATALRHPAAHLFRFLHHHGMLAVGGSPVWRTVTGGSRARVDRIAERLPDVCTATPVRTVPRHADGVDATAADGTRSPATRAPRPPRCPSSPRW</sequence>
<evidence type="ECO:0000256" key="1">
    <source>
        <dbReference type="SAM" id="MobiDB-lite"/>
    </source>
</evidence>
<gene>
    <name evidence="2" type="ORF">SLI_0602</name>
</gene>
<evidence type="ECO:0000313" key="3">
    <source>
        <dbReference type="Proteomes" id="UP000014062"/>
    </source>
</evidence>
<dbReference type="AlphaFoldDB" id="A0A7U9DPD0"/>
<name>A0A7U9DPD0_STRLI</name>
<feature type="compositionally biased region" description="Pro residues" evidence="1">
    <location>
        <begin position="175"/>
        <end position="186"/>
    </location>
</feature>
<dbReference type="Proteomes" id="UP000014062">
    <property type="component" value="Chromosome"/>
</dbReference>
<feature type="region of interest" description="Disordered" evidence="1">
    <location>
        <begin position="25"/>
        <end position="54"/>
    </location>
</feature>
<dbReference type="SUPFAM" id="SSF51905">
    <property type="entry name" value="FAD/NAD(P)-binding domain"/>
    <property type="match status" value="1"/>
</dbReference>
<feature type="region of interest" description="Disordered" evidence="1">
    <location>
        <begin position="151"/>
        <end position="186"/>
    </location>
</feature>
<proteinExistence type="predicted"/>
<organism evidence="2 3">
    <name type="scientific">Streptomyces lividans 1326</name>
    <dbReference type="NCBI Taxonomy" id="1200984"/>
    <lineage>
        <taxon>Bacteria</taxon>
        <taxon>Bacillati</taxon>
        <taxon>Actinomycetota</taxon>
        <taxon>Actinomycetes</taxon>
        <taxon>Kitasatosporales</taxon>
        <taxon>Streptomycetaceae</taxon>
        <taxon>Streptomyces</taxon>
    </lineage>
</organism>
<feature type="compositionally biased region" description="Low complexity" evidence="1">
    <location>
        <begin position="159"/>
        <end position="174"/>
    </location>
</feature>
<accession>A0A7U9DPD0</accession>
<evidence type="ECO:0000313" key="2">
    <source>
        <dbReference type="EMBL" id="EOY45321.1"/>
    </source>
</evidence>
<dbReference type="GO" id="GO:0016491">
    <property type="term" value="F:oxidoreductase activity"/>
    <property type="evidence" value="ECO:0007669"/>
    <property type="project" value="TreeGrafter"/>
</dbReference>